<feature type="region of interest" description="Disordered" evidence="1">
    <location>
        <begin position="1"/>
        <end position="22"/>
    </location>
</feature>
<evidence type="ECO:0000313" key="2">
    <source>
        <dbReference type="EnsemblMetazoa" id="XP_038054967.1"/>
    </source>
</evidence>
<accession>A0A913ZTN8</accession>
<feature type="compositionally biased region" description="Basic residues" evidence="1">
    <location>
        <begin position="205"/>
        <end position="230"/>
    </location>
</feature>
<dbReference type="AlphaFoldDB" id="A0A913ZTN8"/>
<evidence type="ECO:0000256" key="1">
    <source>
        <dbReference type="SAM" id="MobiDB-lite"/>
    </source>
</evidence>
<organism evidence="2 3">
    <name type="scientific">Patiria miniata</name>
    <name type="common">Bat star</name>
    <name type="synonym">Asterina miniata</name>
    <dbReference type="NCBI Taxonomy" id="46514"/>
    <lineage>
        <taxon>Eukaryota</taxon>
        <taxon>Metazoa</taxon>
        <taxon>Echinodermata</taxon>
        <taxon>Eleutherozoa</taxon>
        <taxon>Asterozoa</taxon>
        <taxon>Asteroidea</taxon>
        <taxon>Valvatacea</taxon>
        <taxon>Valvatida</taxon>
        <taxon>Asterinidae</taxon>
        <taxon>Patiria</taxon>
    </lineage>
</organism>
<dbReference type="InterPro" id="IPR038948">
    <property type="entry name" value="POLR1D-like"/>
</dbReference>
<protein>
    <submittedName>
        <fullName evidence="2">Uncharacterized protein</fullName>
    </submittedName>
</protein>
<feature type="compositionally biased region" description="Basic and acidic residues" evidence="1">
    <location>
        <begin position="135"/>
        <end position="145"/>
    </location>
</feature>
<proteinExistence type="predicted"/>
<dbReference type="PANTHER" id="PTHR34769:SF1">
    <property type="entry name" value="RNA POLYMERASE I AND III SUBUNIT D"/>
    <property type="match status" value="1"/>
</dbReference>
<keyword evidence="3" id="KW-1185">Reference proteome</keyword>
<feature type="region of interest" description="Disordered" evidence="1">
    <location>
        <begin position="72"/>
        <end position="245"/>
    </location>
</feature>
<dbReference type="PANTHER" id="PTHR34769">
    <property type="entry name" value="RCG42593, ISOFORM CRA_A"/>
    <property type="match status" value="1"/>
</dbReference>
<feature type="compositionally biased region" description="Basic and acidic residues" evidence="1">
    <location>
        <begin position="108"/>
        <end position="118"/>
    </location>
</feature>
<feature type="compositionally biased region" description="Basic and acidic residues" evidence="1">
    <location>
        <begin position="231"/>
        <end position="245"/>
    </location>
</feature>
<sequence length="245" mass="28029">MAEASDPSKPDSCNNVSGDEEDELERLAVEELVNEAKRAKERSQTMGTYGWEKRKATTNKRFLHSTLVSTLRSYGTDSRHRQKRYGHGSGTVESERSKPITDNWNAKSSHDVILKEPNQDSTSLGTLAGEADDDHPERRDARPSHLDGGFIRGSEPRDSKSNSSDSERTHNHNSHRYETTKHRKRTRSTSPPSKEAITSDDDGHRRGHHRHGKRSKSSKHKRKSKHKDRHSRSDSHRNSRRQEKR</sequence>
<dbReference type="OrthoDB" id="6352295at2759"/>
<feature type="compositionally biased region" description="Basic and acidic residues" evidence="1">
    <location>
        <begin position="154"/>
        <end position="180"/>
    </location>
</feature>
<dbReference type="GeneID" id="119727177"/>
<dbReference type="Proteomes" id="UP000887568">
    <property type="component" value="Unplaced"/>
</dbReference>
<reference evidence="2" key="1">
    <citation type="submission" date="2022-11" db="UniProtKB">
        <authorList>
            <consortium name="EnsemblMetazoa"/>
        </authorList>
    </citation>
    <scope>IDENTIFICATION</scope>
</reference>
<evidence type="ECO:0000313" key="3">
    <source>
        <dbReference type="Proteomes" id="UP000887568"/>
    </source>
</evidence>
<dbReference type="OMA" id="TMGTYGW"/>
<name>A0A913ZTN8_PATMI</name>
<dbReference type="EnsemblMetazoa" id="XM_038199039.1">
    <property type="protein sequence ID" value="XP_038054967.1"/>
    <property type="gene ID" value="LOC119727177"/>
</dbReference>
<dbReference type="RefSeq" id="XP_038054967.1">
    <property type="nucleotide sequence ID" value="XM_038199039.1"/>
</dbReference>